<keyword evidence="3" id="KW-1185">Reference proteome</keyword>
<comment type="caution">
    <text evidence="2">The sequence shown here is derived from an EMBL/GenBank/DDBJ whole genome shotgun (WGS) entry which is preliminary data.</text>
</comment>
<evidence type="ECO:0008006" key="4">
    <source>
        <dbReference type="Google" id="ProtNLM"/>
    </source>
</evidence>
<dbReference type="Proteomes" id="UP001371305">
    <property type="component" value="Unassembled WGS sequence"/>
</dbReference>
<name>A0ABU9AQ41_9BACT</name>
<protein>
    <recommendedName>
        <fullName evidence="4">PEP-CTERM sorting domain-containing protein</fullName>
    </recommendedName>
</protein>
<feature type="chain" id="PRO_5045845510" description="PEP-CTERM sorting domain-containing protein" evidence="1">
    <location>
        <begin position="23"/>
        <end position="133"/>
    </location>
</feature>
<proteinExistence type="predicted"/>
<feature type="signal peptide" evidence="1">
    <location>
        <begin position="1"/>
        <end position="22"/>
    </location>
</feature>
<evidence type="ECO:0000256" key="1">
    <source>
        <dbReference type="SAM" id="SignalP"/>
    </source>
</evidence>
<evidence type="ECO:0000313" key="3">
    <source>
        <dbReference type="Proteomes" id="UP001371305"/>
    </source>
</evidence>
<organism evidence="2 3">
    <name type="scientific">Luteolibacter soli</name>
    <dbReference type="NCBI Taxonomy" id="3135280"/>
    <lineage>
        <taxon>Bacteria</taxon>
        <taxon>Pseudomonadati</taxon>
        <taxon>Verrucomicrobiota</taxon>
        <taxon>Verrucomicrobiia</taxon>
        <taxon>Verrucomicrobiales</taxon>
        <taxon>Verrucomicrobiaceae</taxon>
        <taxon>Luteolibacter</taxon>
    </lineage>
</organism>
<accession>A0ABU9AQ41</accession>
<dbReference type="EMBL" id="JBBUKT010000001">
    <property type="protein sequence ID" value="MEK7949114.1"/>
    <property type="molecule type" value="Genomic_DNA"/>
</dbReference>
<reference evidence="2 3" key="1">
    <citation type="submission" date="2024-04" db="EMBL/GenBank/DDBJ databases">
        <title>Luteolibacter sp. isolated from soil.</title>
        <authorList>
            <person name="An J."/>
        </authorList>
    </citation>
    <scope>NUCLEOTIDE SEQUENCE [LARGE SCALE GENOMIC DNA]</scope>
    <source>
        <strain evidence="2 3">Y139</strain>
    </source>
</reference>
<dbReference type="RefSeq" id="WP_341402535.1">
    <property type="nucleotide sequence ID" value="NZ_JBBUKT010000001.1"/>
</dbReference>
<keyword evidence="1" id="KW-0732">Signal</keyword>
<sequence>MKTSRIVSSVVMAFAFISSAQAVVLWNETISGDLSGDFSAPTVLGSLAAGSYSIIGGDSSASRDIFTIVIPAGMSLVSVFNSAYAGSDGTAFFGIASGTSINSANAPASLRACSATLTSAPVRGRSGPISSTM</sequence>
<gene>
    <name evidence="2" type="ORF">WKV53_01330</name>
</gene>
<evidence type="ECO:0000313" key="2">
    <source>
        <dbReference type="EMBL" id="MEK7949114.1"/>
    </source>
</evidence>